<feature type="compositionally biased region" description="Pro residues" evidence="1">
    <location>
        <begin position="59"/>
        <end position="70"/>
    </location>
</feature>
<feature type="compositionally biased region" description="Polar residues" evidence="1">
    <location>
        <begin position="11"/>
        <end position="20"/>
    </location>
</feature>
<name>A0A8D8BJ51_CULPI</name>
<feature type="compositionally biased region" description="Basic and acidic residues" evidence="1">
    <location>
        <begin position="154"/>
        <end position="166"/>
    </location>
</feature>
<dbReference type="AlphaFoldDB" id="A0A8D8BJ51"/>
<protein>
    <submittedName>
        <fullName evidence="2">(northern house mosquito) hypothetical protein</fullName>
    </submittedName>
</protein>
<feature type="region of interest" description="Disordered" evidence="1">
    <location>
        <begin position="144"/>
        <end position="184"/>
    </location>
</feature>
<proteinExistence type="predicted"/>
<dbReference type="EMBL" id="HBUE01075758">
    <property type="protein sequence ID" value="CAG6474919.1"/>
    <property type="molecule type" value="Transcribed_RNA"/>
</dbReference>
<sequence>MPQKLHPRISTVRSPQSPQRSPAGRVRIVRDALRLLPPGNDLPGRLHIPHDQRTRRPQRPNPPLPVPPLPNAIRRQAGNAPPRPKRPPEQETSRTERPRISQIPLHAVRQAIPAKAPPGRAHQLAQRRPQVRLRVRTLVLAKVRPEPALPNQAREPEGPHLRRVSENVRPVGAPQTSRVDSLER</sequence>
<reference evidence="2" key="1">
    <citation type="submission" date="2021-05" db="EMBL/GenBank/DDBJ databases">
        <authorList>
            <person name="Alioto T."/>
            <person name="Alioto T."/>
            <person name="Gomez Garrido J."/>
        </authorList>
    </citation>
    <scope>NUCLEOTIDE SEQUENCE</scope>
</reference>
<feature type="compositionally biased region" description="Polar residues" evidence="1">
    <location>
        <begin position="174"/>
        <end position="184"/>
    </location>
</feature>
<feature type="compositionally biased region" description="Basic and acidic residues" evidence="1">
    <location>
        <begin position="86"/>
        <end position="99"/>
    </location>
</feature>
<evidence type="ECO:0000256" key="1">
    <source>
        <dbReference type="SAM" id="MobiDB-lite"/>
    </source>
</evidence>
<organism evidence="2">
    <name type="scientific">Culex pipiens</name>
    <name type="common">House mosquito</name>
    <dbReference type="NCBI Taxonomy" id="7175"/>
    <lineage>
        <taxon>Eukaryota</taxon>
        <taxon>Metazoa</taxon>
        <taxon>Ecdysozoa</taxon>
        <taxon>Arthropoda</taxon>
        <taxon>Hexapoda</taxon>
        <taxon>Insecta</taxon>
        <taxon>Pterygota</taxon>
        <taxon>Neoptera</taxon>
        <taxon>Endopterygota</taxon>
        <taxon>Diptera</taxon>
        <taxon>Nematocera</taxon>
        <taxon>Culicoidea</taxon>
        <taxon>Culicidae</taxon>
        <taxon>Culicinae</taxon>
        <taxon>Culicini</taxon>
        <taxon>Culex</taxon>
        <taxon>Culex</taxon>
    </lineage>
</organism>
<feature type="region of interest" description="Disordered" evidence="1">
    <location>
        <begin position="1"/>
        <end position="107"/>
    </location>
</feature>
<accession>A0A8D8BJ51</accession>
<evidence type="ECO:0000313" key="2">
    <source>
        <dbReference type="EMBL" id="CAG6474919.1"/>
    </source>
</evidence>